<keyword evidence="2" id="KW-1185">Reference proteome</keyword>
<name>A0A1V0N3W4_9ARCH</name>
<evidence type="ECO:0000313" key="1">
    <source>
        <dbReference type="EMBL" id="ARD84779.1"/>
    </source>
</evidence>
<dbReference type="EMBL" id="CP015363">
    <property type="protein sequence ID" value="ARD84779.1"/>
    <property type="molecule type" value="Genomic_DNA"/>
</dbReference>
<dbReference type="AlphaFoldDB" id="A0A1V0N3W4"/>
<dbReference type="RefSeq" id="WP_081142123.1">
    <property type="nucleotide sequence ID" value="NZ_CP015363.1"/>
</dbReference>
<sequence>MTENKIESDYLLSRINEMFKIVDISNKIVSAKNEEKAKQVHVLWDFDRVPIEDKDGNIKEYYDSNEDKIVQIIPADLVSESTGILKTLSSLYPNKFYFVLTGNKITHIVHYSDLNNPIVLPGIYTLIAYCEIKIREYAREKNTYGNADSDIEKLLTDINTRSSIKINISRAKSYLIKKMRAKIETNLLDELDFDDELILFRELSLMLNDERFKEFKKCVVLSDNTIKSYYALRNDIMHSNYQMIEKQSHDIEELGAFINACQKLISYIESISD</sequence>
<dbReference type="GeneID" id="31676390"/>
<dbReference type="OrthoDB" id="58081at2157"/>
<evidence type="ECO:0000313" key="2">
    <source>
        <dbReference type="Proteomes" id="UP000192050"/>
    </source>
</evidence>
<reference evidence="1 2" key="1">
    <citation type="submission" date="2011-10" db="EMBL/GenBank/DDBJ databases">
        <title>Metabolic and evolutionary patterns in the extreme acidophile Ferroplasma acidiphilum.</title>
        <authorList>
            <person name="Golyshina O.V."/>
            <person name="Kozyavkin S.A."/>
            <person name="Tatusov R.L."/>
            <person name="Slesarev A.I."/>
            <person name="Golyshin P.N."/>
        </authorList>
    </citation>
    <scope>NUCLEOTIDE SEQUENCE [LARGE SCALE GENOMIC DNA]</scope>
    <source>
        <strain evidence="2">Y</strain>
    </source>
</reference>
<dbReference type="Proteomes" id="UP000192050">
    <property type="component" value="Chromosome"/>
</dbReference>
<proteinExistence type="predicted"/>
<gene>
    <name evidence="1" type="ORF">FAD_0885</name>
</gene>
<protein>
    <submittedName>
        <fullName evidence="1">Uncharacterized protein</fullName>
    </submittedName>
</protein>
<dbReference type="KEGG" id="fai:FAD_0885"/>
<accession>A0A1V0N3W4</accession>
<organism evidence="1 2">
    <name type="scientific">Ferroplasma acidiphilum</name>
    <dbReference type="NCBI Taxonomy" id="74969"/>
    <lineage>
        <taxon>Archaea</taxon>
        <taxon>Methanobacteriati</taxon>
        <taxon>Thermoplasmatota</taxon>
        <taxon>Thermoplasmata</taxon>
        <taxon>Thermoplasmatales</taxon>
        <taxon>Ferroplasmaceae</taxon>
        <taxon>Ferroplasma</taxon>
    </lineage>
</organism>